<dbReference type="PROSITE" id="PS50893">
    <property type="entry name" value="ABC_TRANSPORTER_2"/>
    <property type="match status" value="1"/>
</dbReference>
<feature type="transmembrane region" description="Helical" evidence="7">
    <location>
        <begin position="237"/>
        <end position="257"/>
    </location>
</feature>
<keyword evidence="5 7" id="KW-1133">Transmembrane helix</keyword>
<dbReference type="PANTHER" id="PTHR24221">
    <property type="entry name" value="ATP-BINDING CASSETTE SUB-FAMILY B"/>
    <property type="match status" value="1"/>
</dbReference>
<feature type="transmembrane region" description="Helical" evidence="7">
    <location>
        <begin position="15"/>
        <end position="36"/>
    </location>
</feature>
<dbReference type="Pfam" id="PF00005">
    <property type="entry name" value="ABC_tran"/>
    <property type="match status" value="1"/>
</dbReference>
<dbReference type="InterPro" id="IPR027417">
    <property type="entry name" value="P-loop_NTPase"/>
</dbReference>
<dbReference type="InterPro" id="IPR017871">
    <property type="entry name" value="ABC_transporter-like_CS"/>
</dbReference>
<evidence type="ECO:0000259" key="9">
    <source>
        <dbReference type="PROSITE" id="PS50929"/>
    </source>
</evidence>
<evidence type="ECO:0000256" key="2">
    <source>
        <dbReference type="ARBA" id="ARBA00022692"/>
    </source>
</evidence>
<keyword evidence="3" id="KW-0547">Nucleotide-binding</keyword>
<protein>
    <submittedName>
        <fullName evidence="10">Thiol reductant ABC exporter subunit CydD</fullName>
    </submittedName>
</protein>
<feature type="domain" description="ABC transmembrane type-1" evidence="9">
    <location>
        <begin position="16"/>
        <end position="300"/>
    </location>
</feature>
<evidence type="ECO:0000313" key="10">
    <source>
        <dbReference type="EMBL" id="MFD1706622.1"/>
    </source>
</evidence>
<gene>
    <name evidence="10" type="primary">cydD</name>
    <name evidence="10" type="ORF">ACFSCZ_07620</name>
</gene>
<dbReference type="NCBIfam" id="TIGR02857">
    <property type="entry name" value="CydD"/>
    <property type="match status" value="1"/>
</dbReference>
<dbReference type="InterPro" id="IPR036640">
    <property type="entry name" value="ABC1_TM_sf"/>
</dbReference>
<dbReference type="CDD" id="cd18584">
    <property type="entry name" value="ABC_6TM_AarD_CydD"/>
    <property type="match status" value="1"/>
</dbReference>
<comment type="caution">
    <text evidence="10">The sequence shown here is derived from an EMBL/GenBank/DDBJ whole genome shotgun (WGS) entry which is preliminary data.</text>
</comment>
<dbReference type="InterPro" id="IPR039421">
    <property type="entry name" value="Type_1_exporter"/>
</dbReference>
<dbReference type="PROSITE" id="PS50929">
    <property type="entry name" value="ABC_TM1F"/>
    <property type="match status" value="1"/>
</dbReference>
<name>A0ABW4KF23_9BACI</name>
<feature type="transmembrane region" description="Helical" evidence="7">
    <location>
        <begin position="157"/>
        <end position="176"/>
    </location>
</feature>
<evidence type="ECO:0000256" key="4">
    <source>
        <dbReference type="ARBA" id="ARBA00022840"/>
    </source>
</evidence>
<accession>A0ABW4KF23</accession>
<keyword evidence="11" id="KW-1185">Reference proteome</keyword>
<dbReference type="SMART" id="SM00382">
    <property type="entry name" value="AAA"/>
    <property type="match status" value="1"/>
</dbReference>
<dbReference type="Pfam" id="PF00664">
    <property type="entry name" value="ABC_membrane"/>
    <property type="match status" value="1"/>
</dbReference>
<dbReference type="Gene3D" id="1.20.1560.10">
    <property type="entry name" value="ABC transporter type 1, transmembrane domain"/>
    <property type="match status" value="1"/>
</dbReference>
<proteinExistence type="predicted"/>
<dbReference type="InterPro" id="IPR011527">
    <property type="entry name" value="ABC1_TM_dom"/>
</dbReference>
<sequence>MTGLMDMAKEQKGRLAFIALSAFLTGVAIIGQSYLFVVIVDRVFLQGYTFSQVAPYLFWLIAALFARTLFQFLSGRSGIKMASKVKGELRKALLHKFAEHPLQASLQGQSGEKVSVLMDTVDEIDSFFSNYLPQVIQSSMIPLMLLAVIFVEHAATGVIILLSAPFIPIFMVIIGFQTKEKSEEQLDKMAAFSGKFLDTLQGLTTLRLFGRSRDQKEKIQNSSLEFRDATMAVLKTAFMNSLALEFISMLSIGLIALEVAIRMIIFQDLSFFTGFLMLILAPELFTKLKDLGSAFHTGRESMGAAKKLEREMSETAPPVTYGEEPLKKGGPPELQLVSASFSYGREAFTMKNITATIHPKEQVAIVGKTGSGKSTLLHLIAGLVPLSDGEIKINGQPRSNFREKDWFDQLSYISQHPYIFSGTIAENIAIGGRRDATRREIESAGKRAGISELVNSLEKGYDTLIGEGGRGLSGGEKQRVAIARAFLKRPSVILFDEPTTGLDLQTERILQSSIRELAENSTIITVAHRLHTIKNADKILFLDNGQLLASGTHQELLQSVEAYRNMVSVQRGGVGS</sequence>
<evidence type="ECO:0000256" key="1">
    <source>
        <dbReference type="ARBA" id="ARBA00004651"/>
    </source>
</evidence>
<dbReference type="InterPro" id="IPR014216">
    <property type="entry name" value="ABC_transptr_CydD"/>
</dbReference>
<evidence type="ECO:0000256" key="7">
    <source>
        <dbReference type="SAM" id="Phobius"/>
    </source>
</evidence>
<reference evidence="11" key="1">
    <citation type="journal article" date="2019" name="Int. J. Syst. Evol. Microbiol.">
        <title>The Global Catalogue of Microorganisms (GCM) 10K type strain sequencing project: providing services to taxonomists for standard genome sequencing and annotation.</title>
        <authorList>
            <consortium name="The Broad Institute Genomics Platform"/>
            <consortium name="The Broad Institute Genome Sequencing Center for Infectious Disease"/>
            <person name="Wu L."/>
            <person name="Ma J."/>
        </authorList>
    </citation>
    <scope>NUCLEOTIDE SEQUENCE [LARGE SCALE GENOMIC DNA]</scope>
    <source>
        <strain evidence="11">CGMCC 1.12295</strain>
    </source>
</reference>
<dbReference type="EMBL" id="JBHUEO010000017">
    <property type="protein sequence ID" value="MFD1706622.1"/>
    <property type="molecule type" value="Genomic_DNA"/>
</dbReference>
<dbReference type="InterPro" id="IPR003593">
    <property type="entry name" value="AAA+_ATPase"/>
</dbReference>
<keyword evidence="4" id="KW-0067">ATP-binding</keyword>
<dbReference type="RefSeq" id="WP_380773250.1">
    <property type="nucleotide sequence ID" value="NZ_JBHUEO010000017.1"/>
</dbReference>
<evidence type="ECO:0000256" key="5">
    <source>
        <dbReference type="ARBA" id="ARBA00022989"/>
    </source>
</evidence>
<dbReference type="Gene3D" id="3.40.50.300">
    <property type="entry name" value="P-loop containing nucleotide triphosphate hydrolases"/>
    <property type="match status" value="1"/>
</dbReference>
<comment type="subcellular location">
    <subcellularLocation>
        <location evidence="1">Cell membrane</location>
        <topology evidence="1">Multi-pass membrane protein</topology>
    </subcellularLocation>
</comment>
<dbReference type="InterPro" id="IPR003439">
    <property type="entry name" value="ABC_transporter-like_ATP-bd"/>
</dbReference>
<dbReference type="PROSITE" id="PS00211">
    <property type="entry name" value="ABC_TRANSPORTER_1"/>
    <property type="match status" value="1"/>
</dbReference>
<evidence type="ECO:0000256" key="6">
    <source>
        <dbReference type="ARBA" id="ARBA00023136"/>
    </source>
</evidence>
<evidence type="ECO:0000256" key="3">
    <source>
        <dbReference type="ARBA" id="ARBA00022741"/>
    </source>
</evidence>
<dbReference type="PANTHER" id="PTHR24221:SF590">
    <property type="entry name" value="COMPONENT LINKED WITH THE ASSEMBLY OF CYTOCHROME' TRANSPORT TRANSMEMBRANE ATP-BINDING PROTEIN ABC TRANSPORTER CYDD-RELATED"/>
    <property type="match status" value="1"/>
</dbReference>
<dbReference type="Proteomes" id="UP001597301">
    <property type="component" value="Unassembled WGS sequence"/>
</dbReference>
<keyword evidence="6 7" id="KW-0472">Membrane</keyword>
<evidence type="ECO:0000313" key="11">
    <source>
        <dbReference type="Proteomes" id="UP001597301"/>
    </source>
</evidence>
<feature type="domain" description="ABC transporter" evidence="8">
    <location>
        <begin position="334"/>
        <end position="569"/>
    </location>
</feature>
<dbReference type="SUPFAM" id="SSF52540">
    <property type="entry name" value="P-loop containing nucleoside triphosphate hydrolases"/>
    <property type="match status" value="1"/>
</dbReference>
<evidence type="ECO:0000259" key="8">
    <source>
        <dbReference type="PROSITE" id="PS50893"/>
    </source>
</evidence>
<organism evidence="10 11">
    <name type="scientific">Siminovitchia sediminis</name>
    <dbReference type="NCBI Taxonomy" id="1274353"/>
    <lineage>
        <taxon>Bacteria</taxon>
        <taxon>Bacillati</taxon>
        <taxon>Bacillota</taxon>
        <taxon>Bacilli</taxon>
        <taxon>Bacillales</taxon>
        <taxon>Bacillaceae</taxon>
        <taxon>Siminovitchia</taxon>
    </lineage>
</organism>
<dbReference type="SUPFAM" id="SSF90123">
    <property type="entry name" value="ABC transporter transmembrane region"/>
    <property type="match status" value="1"/>
</dbReference>
<keyword evidence="2 7" id="KW-0812">Transmembrane</keyword>